<evidence type="ECO:0000256" key="1">
    <source>
        <dbReference type="ARBA" id="ARBA00010515"/>
    </source>
</evidence>
<keyword evidence="4" id="KW-1185">Reference proteome</keyword>
<dbReference type="SUPFAM" id="SSF53474">
    <property type="entry name" value="alpha/beta-Hydrolases"/>
    <property type="match status" value="1"/>
</dbReference>
<protein>
    <submittedName>
        <fullName evidence="3">OLC1v1012912C1</fullName>
    </submittedName>
</protein>
<dbReference type="Gene3D" id="3.40.50.1820">
    <property type="entry name" value="alpha/beta hydrolase"/>
    <property type="match status" value="1"/>
</dbReference>
<dbReference type="PANTHER" id="PTHR23024:SF546">
    <property type="entry name" value="CARBOXYLESTERASE 120-RELATED"/>
    <property type="match status" value="1"/>
</dbReference>
<name>A0AAV1DX95_OLDCO</name>
<dbReference type="Pfam" id="PF07859">
    <property type="entry name" value="Abhydrolase_3"/>
    <property type="match status" value="1"/>
</dbReference>
<dbReference type="AlphaFoldDB" id="A0AAV1DX95"/>
<dbReference type="PANTHER" id="PTHR23024">
    <property type="entry name" value="ARYLACETAMIDE DEACETYLASE"/>
    <property type="match status" value="1"/>
</dbReference>
<feature type="domain" description="Alpha/beta hydrolase fold-3" evidence="2">
    <location>
        <begin position="76"/>
        <end position="284"/>
    </location>
</feature>
<sequence length="289" mass="32477">MVDKFAQLSPVDPQKDPYGYLGLVQNPDGLVSRSNENHSNLLVKDVTINQSKNTWARVFLPKEMVYSNPTSKLPVLIYFHAGGFVICSVSTPFFEDLYTTFTTKLNVMLISVDYRLASEHKLPVAYDDCKEALEWIHDSKDEWLTKYADLSNSFLMGSNAGANIAYNVGLSITDDQDNNNLQPLNIKGLILNQPFFGGMKRTDSESKGTDDKMLPPCLSDVMWELALPKGADRDHEFSNPLMDPKSGRFEKIKGLGWKILVTGCDGDPLFDRQVEFVKMLEGKGFVCER</sequence>
<evidence type="ECO:0000313" key="4">
    <source>
        <dbReference type="Proteomes" id="UP001161247"/>
    </source>
</evidence>
<evidence type="ECO:0000313" key="3">
    <source>
        <dbReference type="EMBL" id="CAI9112460.1"/>
    </source>
</evidence>
<proteinExistence type="inferred from homology"/>
<reference evidence="3" key="1">
    <citation type="submission" date="2023-03" db="EMBL/GenBank/DDBJ databases">
        <authorList>
            <person name="Julca I."/>
        </authorList>
    </citation>
    <scope>NUCLEOTIDE SEQUENCE</scope>
</reference>
<dbReference type="Proteomes" id="UP001161247">
    <property type="component" value="Chromosome 7"/>
</dbReference>
<organism evidence="3 4">
    <name type="scientific">Oldenlandia corymbosa var. corymbosa</name>
    <dbReference type="NCBI Taxonomy" id="529605"/>
    <lineage>
        <taxon>Eukaryota</taxon>
        <taxon>Viridiplantae</taxon>
        <taxon>Streptophyta</taxon>
        <taxon>Embryophyta</taxon>
        <taxon>Tracheophyta</taxon>
        <taxon>Spermatophyta</taxon>
        <taxon>Magnoliopsida</taxon>
        <taxon>eudicotyledons</taxon>
        <taxon>Gunneridae</taxon>
        <taxon>Pentapetalae</taxon>
        <taxon>asterids</taxon>
        <taxon>lamiids</taxon>
        <taxon>Gentianales</taxon>
        <taxon>Rubiaceae</taxon>
        <taxon>Rubioideae</taxon>
        <taxon>Spermacoceae</taxon>
        <taxon>Hedyotis-Oldenlandia complex</taxon>
        <taxon>Oldenlandia</taxon>
    </lineage>
</organism>
<dbReference type="InterPro" id="IPR050466">
    <property type="entry name" value="Carboxylest/Gibb_receptor"/>
</dbReference>
<dbReference type="GO" id="GO:0016787">
    <property type="term" value="F:hydrolase activity"/>
    <property type="evidence" value="ECO:0007669"/>
    <property type="project" value="InterPro"/>
</dbReference>
<evidence type="ECO:0000259" key="2">
    <source>
        <dbReference type="Pfam" id="PF07859"/>
    </source>
</evidence>
<dbReference type="InterPro" id="IPR013094">
    <property type="entry name" value="AB_hydrolase_3"/>
</dbReference>
<dbReference type="EMBL" id="OX459124">
    <property type="protein sequence ID" value="CAI9112460.1"/>
    <property type="molecule type" value="Genomic_DNA"/>
</dbReference>
<comment type="similarity">
    <text evidence="1">Belongs to the 'GDXG' lipolytic enzyme family.</text>
</comment>
<dbReference type="InterPro" id="IPR029058">
    <property type="entry name" value="AB_hydrolase_fold"/>
</dbReference>
<gene>
    <name evidence="3" type="ORF">OLC1_LOCUS19660</name>
</gene>
<accession>A0AAV1DX95</accession>